<reference evidence="1" key="1">
    <citation type="journal article" date="2021" name="Proc. Natl. Acad. Sci. U.S.A.">
        <title>A Catalog of Tens of Thousands of Viruses from Human Metagenomes Reveals Hidden Associations with Chronic Diseases.</title>
        <authorList>
            <person name="Tisza M.J."/>
            <person name="Buck C.B."/>
        </authorList>
    </citation>
    <scope>NUCLEOTIDE SEQUENCE</scope>
    <source>
        <strain evidence="1">Ctefc32</strain>
    </source>
</reference>
<proteinExistence type="predicted"/>
<name>A0A8S5T3L7_9CAUD</name>
<protein>
    <submittedName>
        <fullName evidence="1">Uncharacterized protein</fullName>
    </submittedName>
</protein>
<dbReference type="EMBL" id="BK032733">
    <property type="protein sequence ID" value="DAF57370.1"/>
    <property type="molecule type" value="Genomic_DNA"/>
</dbReference>
<evidence type="ECO:0000313" key="1">
    <source>
        <dbReference type="EMBL" id="DAF57370.1"/>
    </source>
</evidence>
<sequence>MNNFTLYEIEFKTDGQIDLLEIAKNFSSEAEIDCYNRSTSRITIRLVSGLTKTQMINLCDDFKIEIESNTNARLIYKVSSITL</sequence>
<accession>A0A8S5T3L7</accession>
<organism evidence="1">
    <name type="scientific">Podoviridae sp. ctefc32</name>
    <dbReference type="NCBI Taxonomy" id="2827742"/>
    <lineage>
        <taxon>Viruses</taxon>
        <taxon>Duplodnaviria</taxon>
        <taxon>Heunggongvirae</taxon>
        <taxon>Uroviricota</taxon>
        <taxon>Caudoviricetes</taxon>
    </lineage>
</organism>